<reference evidence="2 3" key="1">
    <citation type="submission" date="2018-08" db="EMBL/GenBank/DDBJ databases">
        <title>A genome reference for cultivated species of the human gut microbiota.</title>
        <authorList>
            <person name="Zou Y."/>
            <person name="Xue W."/>
            <person name="Luo G."/>
        </authorList>
    </citation>
    <scope>NUCLEOTIDE SEQUENCE [LARGE SCALE GENOMIC DNA]</scope>
    <source>
        <strain evidence="2 3">AM25-6</strain>
    </source>
</reference>
<feature type="transmembrane region" description="Helical" evidence="1">
    <location>
        <begin position="49"/>
        <end position="72"/>
    </location>
</feature>
<evidence type="ECO:0000313" key="2">
    <source>
        <dbReference type="EMBL" id="RGD74473.1"/>
    </source>
</evidence>
<keyword evidence="1" id="KW-0812">Transmembrane</keyword>
<comment type="caution">
    <text evidence="2">The sequence shown here is derived from an EMBL/GenBank/DDBJ whole genome shotgun (WGS) entry which is preliminary data.</text>
</comment>
<feature type="transmembrane region" description="Helical" evidence="1">
    <location>
        <begin position="135"/>
        <end position="154"/>
    </location>
</feature>
<accession>A0A3E3DZ15</accession>
<proteinExistence type="predicted"/>
<dbReference type="Proteomes" id="UP000261212">
    <property type="component" value="Unassembled WGS sequence"/>
</dbReference>
<dbReference type="EMBL" id="QUSM01000003">
    <property type="protein sequence ID" value="RGD74473.1"/>
    <property type="molecule type" value="Genomic_DNA"/>
</dbReference>
<name>A0A3E3DZ15_9FIRM</name>
<sequence>MDFLSIQNTSSAFSRFGLYHLIPLGICLLICGILFLRRRQIRRSGNGRWYFLFLGFFAFLFEVIYIVWNYAIIGEANIIYAVPFDFTFAAMVLSVLLYATRKQIFFDLLYFISFFSAINLIFADFGGYGINHFRYYQFFICNIFVIFSAMYFTHIEYKNIKSIRSVINYSVFIVLLIAFNALISFISGFDYLNTMFCYIPSLVTSAAGGALGTIILIVLSIVLALIAYLPWMIYNKTTEEKYSLHKDEEVEEKAEI</sequence>
<keyword evidence="1" id="KW-1133">Transmembrane helix</keyword>
<feature type="transmembrane region" description="Helical" evidence="1">
    <location>
        <begin position="166"/>
        <end position="186"/>
    </location>
</feature>
<protein>
    <recommendedName>
        <fullName evidence="4">TIGR02206 family membrane protein</fullName>
    </recommendedName>
</protein>
<evidence type="ECO:0000313" key="3">
    <source>
        <dbReference type="Proteomes" id="UP000261212"/>
    </source>
</evidence>
<feature type="transmembrane region" description="Helical" evidence="1">
    <location>
        <begin position="206"/>
        <end position="231"/>
    </location>
</feature>
<feature type="transmembrane region" description="Helical" evidence="1">
    <location>
        <begin position="78"/>
        <end position="98"/>
    </location>
</feature>
<dbReference type="Pfam" id="PF14808">
    <property type="entry name" value="TMEM164"/>
    <property type="match status" value="1"/>
</dbReference>
<organism evidence="2 3">
    <name type="scientific">Anaerofustis stercorihominis</name>
    <dbReference type="NCBI Taxonomy" id="214853"/>
    <lineage>
        <taxon>Bacteria</taxon>
        <taxon>Bacillati</taxon>
        <taxon>Bacillota</taxon>
        <taxon>Clostridia</taxon>
        <taxon>Eubacteriales</taxon>
        <taxon>Eubacteriaceae</taxon>
        <taxon>Anaerofustis</taxon>
    </lineage>
</organism>
<keyword evidence="1" id="KW-0472">Membrane</keyword>
<feature type="transmembrane region" description="Helical" evidence="1">
    <location>
        <begin position="105"/>
        <end position="123"/>
    </location>
</feature>
<evidence type="ECO:0008006" key="4">
    <source>
        <dbReference type="Google" id="ProtNLM"/>
    </source>
</evidence>
<evidence type="ECO:0000256" key="1">
    <source>
        <dbReference type="SAM" id="Phobius"/>
    </source>
</evidence>
<gene>
    <name evidence="2" type="ORF">DW687_06835</name>
</gene>
<dbReference type="RefSeq" id="WP_117532184.1">
    <property type="nucleotide sequence ID" value="NZ_QUSM01000003.1"/>
</dbReference>
<feature type="transmembrane region" description="Helical" evidence="1">
    <location>
        <begin position="18"/>
        <end position="37"/>
    </location>
</feature>
<dbReference type="AlphaFoldDB" id="A0A3E3DZ15"/>